<reference evidence="4" key="1">
    <citation type="submission" date="2015-08" db="EMBL/GenBank/DDBJ databases">
        <authorList>
            <person name="Varghese N."/>
        </authorList>
    </citation>
    <scope>NUCLEOTIDE SEQUENCE [LARGE SCALE GENOMIC DNA]</scope>
    <source>
        <strain evidence="4">JCM 18476</strain>
    </source>
</reference>
<evidence type="ECO:0000256" key="2">
    <source>
        <dbReference type="SAM" id="SignalP"/>
    </source>
</evidence>
<dbReference type="Proteomes" id="UP000182769">
    <property type="component" value="Unassembled WGS sequence"/>
</dbReference>
<accession>A0A0K6ITD4</accession>
<dbReference type="Gene3D" id="3.40.190.170">
    <property type="entry name" value="Bacterial extracellular solute-binding protein, family 7"/>
    <property type="match status" value="1"/>
</dbReference>
<organism evidence="3 4">
    <name type="scientific">Marinomonas fungiae</name>
    <dbReference type="NCBI Taxonomy" id="1137284"/>
    <lineage>
        <taxon>Bacteria</taxon>
        <taxon>Pseudomonadati</taxon>
        <taxon>Pseudomonadota</taxon>
        <taxon>Gammaproteobacteria</taxon>
        <taxon>Oceanospirillales</taxon>
        <taxon>Oceanospirillaceae</taxon>
        <taxon>Marinomonas</taxon>
    </lineage>
</organism>
<gene>
    <name evidence="3" type="ORF">Ga0061065_1178</name>
</gene>
<dbReference type="EMBL" id="CYHG01000017">
    <property type="protein sequence ID" value="CUB06334.1"/>
    <property type="molecule type" value="Genomic_DNA"/>
</dbReference>
<keyword evidence="1 2" id="KW-0732">Signal</keyword>
<feature type="signal peptide" evidence="2">
    <location>
        <begin position="1"/>
        <end position="25"/>
    </location>
</feature>
<evidence type="ECO:0000313" key="3">
    <source>
        <dbReference type="EMBL" id="CUB06334.1"/>
    </source>
</evidence>
<dbReference type="CDD" id="cd13665">
    <property type="entry name" value="PBP2_TRAP_Dctp3_4"/>
    <property type="match status" value="1"/>
</dbReference>
<dbReference type="AlphaFoldDB" id="A0A0K6ITD4"/>
<dbReference type="GO" id="GO:0055085">
    <property type="term" value="P:transmembrane transport"/>
    <property type="evidence" value="ECO:0007669"/>
    <property type="project" value="InterPro"/>
</dbReference>
<dbReference type="RefSeq" id="WP_055464531.1">
    <property type="nucleotide sequence ID" value="NZ_CYHG01000017.1"/>
</dbReference>
<proteinExistence type="predicted"/>
<dbReference type="Pfam" id="PF03480">
    <property type="entry name" value="DctP"/>
    <property type="match status" value="1"/>
</dbReference>
<protein>
    <submittedName>
        <fullName evidence="3">TRAP-type C4-dicarboxylate transport system, periplasmic component</fullName>
    </submittedName>
</protein>
<feature type="chain" id="PRO_5005505808" evidence="2">
    <location>
        <begin position="26"/>
        <end position="342"/>
    </location>
</feature>
<name>A0A0K6ITD4_9GAMM</name>
<dbReference type="PANTHER" id="PTHR33376:SF15">
    <property type="entry name" value="BLL6794 PROTEIN"/>
    <property type="match status" value="1"/>
</dbReference>
<dbReference type="PANTHER" id="PTHR33376">
    <property type="match status" value="1"/>
</dbReference>
<keyword evidence="4" id="KW-1185">Reference proteome</keyword>
<evidence type="ECO:0000256" key="1">
    <source>
        <dbReference type="ARBA" id="ARBA00022729"/>
    </source>
</evidence>
<evidence type="ECO:0000313" key="4">
    <source>
        <dbReference type="Proteomes" id="UP000182769"/>
    </source>
</evidence>
<dbReference type="InterPro" id="IPR038404">
    <property type="entry name" value="TRAP_DctP_sf"/>
</dbReference>
<dbReference type="InterPro" id="IPR018389">
    <property type="entry name" value="DctP_fam"/>
</dbReference>
<dbReference type="OrthoDB" id="9177965at2"/>
<dbReference type="NCBIfam" id="NF037995">
    <property type="entry name" value="TRAP_S1"/>
    <property type="match status" value="1"/>
</dbReference>
<sequence length="342" mass="37674">MKTIIKQTAVVAVATTALMQANVQAADYTLRFAHFFPAVAGQQKDIFDKWAEAIESQSNGRIEVEMYPSSTLAKPPALYDAAKNQIADVVVTVQGYTANRFPLTQIVELPGVVQSAAQGSCVLQSIYDEGFLDKEYRETKPLFLFTHGPGGIHTVGKEINTPEDLEGLRIRRPTAVVAKILEGLGAQPVGMPAPDAYQSAQRGVIDGVSLPWEGQYTFRLNELTPHHTEVGGLYTLSFVATMNKSFYNKLPADLKKVIDDNSGMDWAKIAAASFDRLDEEGRKQALEMGHKINVIEGGAENPLWKPVLYQATEDYLAELEKKRLPAHKVYARAMELSQTTCK</sequence>
<dbReference type="STRING" id="1137284.GCA_001418205_03521"/>